<protein>
    <submittedName>
        <fullName evidence="2">Esterase family protein</fullName>
    </submittedName>
</protein>
<dbReference type="EMBL" id="CP078145">
    <property type="protein sequence ID" value="QXN91864.1"/>
    <property type="molecule type" value="Genomic_DNA"/>
</dbReference>
<dbReference type="PANTHER" id="PTHR48098">
    <property type="entry name" value="ENTEROCHELIN ESTERASE-RELATED"/>
    <property type="match status" value="1"/>
</dbReference>
<keyword evidence="3" id="KW-1185">Reference proteome</keyword>
<dbReference type="PANTHER" id="PTHR48098:SF1">
    <property type="entry name" value="DIACYLGLYCEROL ACYLTRANSFERASE_MYCOLYLTRANSFERASE AG85A"/>
    <property type="match status" value="1"/>
</dbReference>
<dbReference type="InterPro" id="IPR050583">
    <property type="entry name" value="Mycobacterial_A85_antigen"/>
</dbReference>
<evidence type="ECO:0000313" key="2">
    <source>
        <dbReference type="EMBL" id="QXN91864.1"/>
    </source>
</evidence>
<sequence length="338" mass="37244">MQHSTRFRRLCTALTLVVSAVAAMACAAPARPDSERSTAPVRVVSEQRVDDRIVDLMLHSPSLGAEVAVRLITPQGWTDRAPHRRWPVLYLLPGGDGDHTGWTTDTNVANLPQLRDVLVVVPGMPMFGFYTDWHDGTPAVESFHLDELLPLLERDYGASDHRVIAGVSQGGYGALAYAARRPGLFRAAASYSGWLHPLQRADIVLGAARFVDIDDGTRIWGDPIRDRATWAAHDPYHLSDKLTAIPIFLSSGDGAPGEFDPPDLQRAPLFDEIDRHAAEFPDAVDLTEAVMHESTRAVADRLRQLGAQPVVHLTRGTHSPPYWRRELDRSLPMLLAAL</sequence>
<keyword evidence="1" id="KW-0732">Signal</keyword>
<dbReference type="Pfam" id="PF00756">
    <property type="entry name" value="Esterase"/>
    <property type="match status" value="1"/>
</dbReference>
<name>A0ABX8RSL0_NOCIO</name>
<proteinExistence type="predicted"/>
<organism evidence="2 3">
    <name type="scientific">Nocardia iowensis</name>
    <dbReference type="NCBI Taxonomy" id="204891"/>
    <lineage>
        <taxon>Bacteria</taxon>
        <taxon>Bacillati</taxon>
        <taxon>Actinomycetota</taxon>
        <taxon>Actinomycetes</taxon>
        <taxon>Mycobacteriales</taxon>
        <taxon>Nocardiaceae</taxon>
        <taxon>Nocardia</taxon>
    </lineage>
</organism>
<feature type="signal peptide" evidence="1">
    <location>
        <begin position="1"/>
        <end position="27"/>
    </location>
</feature>
<accession>A0ABX8RSL0</accession>
<dbReference type="Proteomes" id="UP000694257">
    <property type="component" value="Chromosome"/>
</dbReference>
<dbReference type="PROSITE" id="PS51257">
    <property type="entry name" value="PROKAR_LIPOPROTEIN"/>
    <property type="match status" value="1"/>
</dbReference>
<evidence type="ECO:0000313" key="3">
    <source>
        <dbReference type="Proteomes" id="UP000694257"/>
    </source>
</evidence>
<dbReference type="RefSeq" id="WP_218472713.1">
    <property type="nucleotide sequence ID" value="NZ_BAABJN010000009.1"/>
</dbReference>
<reference evidence="2 3" key="1">
    <citation type="submission" date="2021-07" db="EMBL/GenBank/DDBJ databases">
        <title>Whole Genome Sequence of Nocardia Iowensis.</title>
        <authorList>
            <person name="Lamm A."/>
            <person name="Collins-Fairclough A.M."/>
            <person name="Bunk B."/>
            <person name="Sproer C."/>
        </authorList>
    </citation>
    <scope>NUCLEOTIDE SEQUENCE [LARGE SCALE GENOMIC DNA]</scope>
    <source>
        <strain evidence="2 3">NRRL 5646</strain>
    </source>
</reference>
<gene>
    <name evidence="2" type="ORF">KV110_01325</name>
</gene>
<dbReference type="InterPro" id="IPR000801">
    <property type="entry name" value="Esterase-like"/>
</dbReference>
<evidence type="ECO:0000256" key="1">
    <source>
        <dbReference type="SAM" id="SignalP"/>
    </source>
</evidence>
<feature type="chain" id="PRO_5046602458" evidence="1">
    <location>
        <begin position="28"/>
        <end position="338"/>
    </location>
</feature>